<evidence type="ECO:0000313" key="1">
    <source>
        <dbReference type="EMBL" id="GAG56471.1"/>
    </source>
</evidence>
<proteinExistence type="predicted"/>
<feature type="non-terminal residue" evidence="1">
    <location>
        <position position="1"/>
    </location>
</feature>
<gene>
    <name evidence="1" type="ORF">S01H4_16722</name>
</gene>
<name>X1A8F0_9ZZZZ</name>
<protein>
    <submittedName>
        <fullName evidence="1">Uncharacterized protein</fullName>
    </submittedName>
</protein>
<accession>X1A8F0</accession>
<sequence length="37" mass="4362">NKDTLYFLFSIKSRNIKEDCFSLPIVNLKEIRGENDT</sequence>
<dbReference type="AlphaFoldDB" id="X1A8F0"/>
<comment type="caution">
    <text evidence="1">The sequence shown here is derived from an EMBL/GenBank/DDBJ whole genome shotgun (WGS) entry which is preliminary data.</text>
</comment>
<reference evidence="1" key="1">
    <citation type="journal article" date="2014" name="Front. Microbiol.">
        <title>High frequency of phylogenetically diverse reductive dehalogenase-homologous genes in deep subseafloor sedimentary metagenomes.</title>
        <authorList>
            <person name="Kawai M."/>
            <person name="Futagami T."/>
            <person name="Toyoda A."/>
            <person name="Takaki Y."/>
            <person name="Nishi S."/>
            <person name="Hori S."/>
            <person name="Arai W."/>
            <person name="Tsubouchi T."/>
            <person name="Morono Y."/>
            <person name="Uchiyama I."/>
            <person name="Ito T."/>
            <person name="Fujiyama A."/>
            <person name="Inagaki F."/>
            <person name="Takami H."/>
        </authorList>
    </citation>
    <scope>NUCLEOTIDE SEQUENCE</scope>
    <source>
        <strain evidence="1">Expedition CK06-06</strain>
    </source>
</reference>
<dbReference type="EMBL" id="BART01007341">
    <property type="protein sequence ID" value="GAG56471.1"/>
    <property type="molecule type" value="Genomic_DNA"/>
</dbReference>
<organism evidence="1">
    <name type="scientific">marine sediment metagenome</name>
    <dbReference type="NCBI Taxonomy" id="412755"/>
    <lineage>
        <taxon>unclassified sequences</taxon>
        <taxon>metagenomes</taxon>
        <taxon>ecological metagenomes</taxon>
    </lineage>
</organism>